<proteinExistence type="predicted"/>
<protein>
    <submittedName>
        <fullName evidence="1">Sulfotransferase family protein</fullName>
    </submittedName>
</protein>
<dbReference type="AlphaFoldDB" id="A0A2G1VZ55"/>
<dbReference type="GO" id="GO:0016740">
    <property type="term" value="F:transferase activity"/>
    <property type="evidence" value="ECO:0007669"/>
    <property type="project" value="UniProtKB-KW"/>
</dbReference>
<dbReference type="RefSeq" id="WP_099263882.1">
    <property type="nucleotide sequence ID" value="NZ_NIZW01000034.1"/>
</dbReference>
<name>A0A2G1VZ55_9BACT</name>
<dbReference type="Gene3D" id="3.40.50.300">
    <property type="entry name" value="P-loop containing nucleotide triphosphate hydrolases"/>
    <property type="match status" value="1"/>
</dbReference>
<dbReference type="SUPFAM" id="SSF52540">
    <property type="entry name" value="P-loop containing nucleoside triphosphate hydrolases"/>
    <property type="match status" value="1"/>
</dbReference>
<evidence type="ECO:0000313" key="2">
    <source>
        <dbReference type="Proteomes" id="UP000225740"/>
    </source>
</evidence>
<gene>
    <name evidence="1" type="ORF">CEE69_27995</name>
</gene>
<reference evidence="1 2" key="1">
    <citation type="submission" date="2017-06" db="EMBL/GenBank/DDBJ databases">
        <title>Description of Rhodopirellula bahusiensis sp. nov.</title>
        <authorList>
            <person name="Kizina J."/>
            <person name="Harder J."/>
        </authorList>
    </citation>
    <scope>NUCLEOTIDE SEQUENCE [LARGE SCALE GENOMIC DNA]</scope>
    <source>
        <strain evidence="1 2">SWK21</strain>
    </source>
</reference>
<sequence>MSRLRKAIATFLLATICIPVFLIHRIALRLDDWLYPSLRDVIVRKPLFILGLPRSGTTLLHRLIATDRQLFTTMPLWELLLAPAVCEKSLLRQMRSIDRRLGSPLWRIYLTVEHRLVGAFQNVHSTTLHSPEEDYLALLPFGGCFIDVIRSPMSERVWNLAYFCEQLDRSRQAKLMSTYKRILQRHLYFRGQHQHLLAKNPSLTSWLPALVDEFPDACVIGLRRDPAQSVPSQLSSLRDGMRWFGNDVADPAIVDRFVHLLASYWQMMDRAKAVQPPERFRLIEYQQLIGDSHALISQTMDQFGYCLSEEGVSELQKHCSAQRLYRSSHQYNLEEFGLDRHQLDLAFHLDREATELDAPKAWSRGLTATHCSQ</sequence>
<accession>A0A2G1VZ55</accession>
<dbReference type="GeneID" id="90611715"/>
<dbReference type="InterPro" id="IPR052736">
    <property type="entry name" value="Stf3_sulfotransferase"/>
</dbReference>
<dbReference type="Proteomes" id="UP000225740">
    <property type="component" value="Unassembled WGS sequence"/>
</dbReference>
<dbReference type="PANTHER" id="PTHR36451:SF1">
    <property type="entry name" value="OMEGA-HYDROXY-BETA-DIHYDROMENAQUINONE-9 SULFOTRANSFERASE STF3"/>
    <property type="match status" value="1"/>
</dbReference>
<keyword evidence="2" id="KW-1185">Reference proteome</keyword>
<comment type="caution">
    <text evidence="1">The sequence shown here is derived from an EMBL/GenBank/DDBJ whole genome shotgun (WGS) entry which is preliminary data.</text>
</comment>
<keyword evidence="1" id="KW-0808">Transferase</keyword>
<organism evidence="1 2">
    <name type="scientific">Rhodopirellula bahusiensis</name>
    <dbReference type="NCBI Taxonomy" id="2014065"/>
    <lineage>
        <taxon>Bacteria</taxon>
        <taxon>Pseudomonadati</taxon>
        <taxon>Planctomycetota</taxon>
        <taxon>Planctomycetia</taxon>
        <taxon>Pirellulales</taxon>
        <taxon>Pirellulaceae</taxon>
        <taxon>Rhodopirellula</taxon>
    </lineage>
</organism>
<dbReference type="InterPro" id="IPR027417">
    <property type="entry name" value="P-loop_NTPase"/>
</dbReference>
<dbReference type="PANTHER" id="PTHR36451">
    <property type="entry name" value="PAPS-DEPENDENT SULFOTRANSFERASE STF3"/>
    <property type="match status" value="1"/>
</dbReference>
<evidence type="ECO:0000313" key="1">
    <source>
        <dbReference type="EMBL" id="PHQ32011.1"/>
    </source>
</evidence>
<dbReference type="Pfam" id="PF13469">
    <property type="entry name" value="Sulfotransfer_3"/>
    <property type="match status" value="1"/>
</dbReference>
<dbReference type="OrthoDB" id="9800698at2"/>
<dbReference type="EMBL" id="NIZW01000034">
    <property type="protein sequence ID" value="PHQ32011.1"/>
    <property type="molecule type" value="Genomic_DNA"/>
</dbReference>